<dbReference type="GO" id="GO:0005829">
    <property type="term" value="C:cytosol"/>
    <property type="evidence" value="ECO:0007669"/>
    <property type="project" value="TreeGrafter"/>
</dbReference>
<dbReference type="AlphaFoldDB" id="A0A843SIY9"/>
<dbReference type="GO" id="GO:0019239">
    <property type="term" value="F:deaminase activity"/>
    <property type="evidence" value="ECO:0007669"/>
    <property type="project" value="TreeGrafter"/>
</dbReference>
<reference evidence="3 4" key="1">
    <citation type="submission" date="2019-10" db="EMBL/GenBank/DDBJ databases">
        <title>Two novel species isolated from a subtropical stream in China.</title>
        <authorList>
            <person name="Lu H."/>
        </authorList>
    </citation>
    <scope>NUCLEOTIDE SEQUENCE [LARGE SCALE GENOMIC DNA]</scope>
    <source>
        <strain evidence="3 4">FT103W</strain>
    </source>
</reference>
<comment type="similarity">
    <text evidence="1">Belongs to the RutC family.</text>
</comment>
<dbReference type="PROSITE" id="PS01094">
    <property type="entry name" value="UPF0076"/>
    <property type="match status" value="1"/>
</dbReference>
<evidence type="ECO:0000256" key="1">
    <source>
        <dbReference type="ARBA" id="ARBA00010552"/>
    </source>
</evidence>
<dbReference type="InterPro" id="IPR035959">
    <property type="entry name" value="RutC-like_sf"/>
</dbReference>
<evidence type="ECO:0000313" key="3">
    <source>
        <dbReference type="EMBL" id="MQA21924.1"/>
    </source>
</evidence>
<dbReference type="Proteomes" id="UP000444318">
    <property type="component" value="Unassembled WGS sequence"/>
</dbReference>
<proteinExistence type="inferred from homology"/>
<protein>
    <recommendedName>
        <fullName evidence="5">RidA family protein</fullName>
    </recommendedName>
</protein>
<evidence type="ECO:0008006" key="5">
    <source>
        <dbReference type="Google" id="ProtNLM"/>
    </source>
</evidence>
<dbReference type="PANTHER" id="PTHR11803">
    <property type="entry name" value="2-IMINOBUTANOATE/2-IMINOPROPANOATE DEAMINASE RIDA"/>
    <property type="match status" value="1"/>
</dbReference>
<feature type="chain" id="PRO_5032772385" description="RidA family protein" evidence="2">
    <location>
        <begin position="27"/>
        <end position="156"/>
    </location>
</feature>
<feature type="signal peptide" evidence="2">
    <location>
        <begin position="1"/>
        <end position="26"/>
    </location>
</feature>
<dbReference type="InterPro" id="IPR019897">
    <property type="entry name" value="RidA_CS"/>
</dbReference>
<keyword evidence="2" id="KW-0732">Signal</keyword>
<dbReference type="PANTHER" id="PTHR11803:SF59">
    <property type="entry name" value="ENDORIBONUCLEASE"/>
    <property type="match status" value="1"/>
</dbReference>
<name>A0A843SIY9_9BURK</name>
<sequence length="156" mass="16438">MRMTINRIPGLLAAALSLSLALPAAAQTKVQHIQSADSGIANAVWAGDTLYVSGKLAKSFDGDTRTQTADVLKQFDATLREQGLGLGDVVQMRVYLVADAAGKLDFAGMNEAYKEFFGTAAQPNKPARATVQVAALVVPKALVEIEVVAVRGKPVK</sequence>
<gene>
    <name evidence="3" type="ORF">GEV01_20640</name>
</gene>
<organism evidence="3 4">
    <name type="scientific">Rugamonas rivuli</name>
    <dbReference type="NCBI Taxonomy" id="2743358"/>
    <lineage>
        <taxon>Bacteria</taxon>
        <taxon>Pseudomonadati</taxon>
        <taxon>Pseudomonadota</taxon>
        <taxon>Betaproteobacteria</taxon>
        <taxon>Burkholderiales</taxon>
        <taxon>Oxalobacteraceae</taxon>
        <taxon>Telluria group</taxon>
        <taxon>Rugamonas</taxon>
    </lineage>
</organism>
<evidence type="ECO:0000313" key="4">
    <source>
        <dbReference type="Proteomes" id="UP000444318"/>
    </source>
</evidence>
<comment type="caution">
    <text evidence="3">The sequence shown here is derived from an EMBL/GenBank/DDBJ whole genome shotgun (WGS) entry which is preliminary data.</text>
</comment>
<dbReference type="SUPFAM" id="SSF55298">
    <property type="entry name" value="YjgF-like"/>
    <property type="match status" value="1"/>
</dbReference>
<evidence type="ECO:0000256" key="2">
    <source>
        <dbReference type="SAM" id="SignalP"/>
    </source>
</evidence>
<dbReference type="Pfam" id="PF01042">
    <property type="entry name" value="Ribonuc_L-PSP"/>
    <property type="match status" value="1"/>
</dbReference>
<dbReference type="RefSeq" id="WP_152807413.1">
    <property type="nucleotide sequence ID" value="NZ_WHUF01000005.1"/>
</dbReference>
<dbReference type="Gene3D" id="3.30.1330.40">
    <property type="entry name" value="RutC-like"/>
    <property type="match status" value="1"/>
</dbReference>
<accession>A0A843SIY9</accession>
<dbReference type="EMBL" id="WHUF01000005">
    <property type="protein sequence ID" value="MQA21924.1"/>
    <property type="molecule type" value="Genomic_DNA"/>
</dbReference>
<dbReference type="InterPro" id="IPR006175">
    <property type="entry name" value="YjgF/YER057c/UK114"/>
</dbReference>
<keyword evidence="4" id="KW-1185">Reference proteome</keyword>